<dbReference type="EMBL" id="JBEPSM010000002">
    <property type="protein sequence ID" value="MET4634985.1"/>
    <property type="molecule type" value="Genomic_DNA"/>
</dbReference>
<dbReference type="RefSeq" id="WP_354552133.1">
    <property type="nucleotide sequence ID" value="NZ_JBEPSM010000002.1"/>
</dbReference>
<protein>
    <submittedName>
        <fullName evidence="1">Uncharacterized protein</fullName>
    </submittedName>
</protein>
<evidence type="ECO:0000313" key="1">
    <source>
        <dbReference type="EMBL" id="MET4634985.1"/>
    </source>
</evidence>
<keyword evidence="2" id="KW-1185">Reference proteome</keyword>
<name>A0ABV2R132_9HYPH</name>
<accession>A0ABV2R132</accession>
<evidence type="ECO:0000313" key="2">
    <source>
        <dbReference type="Proteomes" id="UP001549321"/>
    </source>
</evidence>
<sequence>MRLKFLAKHPLIVDAVAVPAGTYDGRGALVFTPGEGGTAINREEFTLLLPDRELVVTANVNDGSLILI</sequence>
<gene>
    <name evidence="1" type="ORF">ABIE08_002931</name>
</gene>
<reference evidence="1 2" key="1">
    <citation type="submission" date="2024-06" db="EMBL/GenBank/DDBJ databases">
        <title>Sorghum-associated microbial communities from plants grown in Nebraska, USA.</title>
        <authorList>
            <person name="Schachtman D."/>
        </authorList>
    </citation>
    <scope>NUCLEOTIDE SEQUENCE [LARGE SCALE GENOMIC DNA]</scope>
    <source>
        <strain evidence="1 2">3207</strain>
    </source>
</reference>
<dbReference type="Proteomes" id="UP001549321">
    <property type="component" value="Unassembled WGS sequence"/>
</dbReference>
<proteinExistence type="predicted"/>
<comment type="caution">
    <text evidence="1">The sequence shown here is derived from an EMBL/GenBank/DDBJ whole genome shotgun (WGS) entry which is preliminary data.</text>
</comment>
<organism evidence="1 2">
    <name type="scientific">Kaistia defluvii</name>
    <dbReference type="NCBI Taxonomy" id="410841"/>
    <lineage>
        <taxon>Bacteria</taxon>
        <taxon>Pseudomonadati</taxon>
        <taxon>Pseudomonadota</taxon>
        <taxon>Alphaproteobacteria</taxon>
        <taxon>Hyphomicrobiales</taxon>
        <taxon>Kaistiaceae</taxon>
        <taxon>Kaistia</taxon>
    </lineage>
</organism>